<name>A0AAE0VY20_9BIVA</name>
<feature type="non-terminal residue" evidence="1">
    <location>
        <position position="1"/>
    </location>
</feature>
<comment type="caution">
    <text evidence="1">The sequence shown here is derived from an EMBL/GenBank/DDBJ whole genome shotgun (WGS) entry which is preliminary data.</text>
</comment>
<accession>A0AAE0VY20</accession>
<reference evidence="1" key="2">
    <citation type="journal article" date="2021" name="Genome Biol. Evol.">
        <title>Developing a high-quality reference genome for a parasitic bivalve with doubly uniparental inheritance (Bivalvia: Unionida).</title>
        <authorList>
            <person name="Smith C.H."/>
        </authorList>
    </citation>
    <scope>NUCLEOTIDE SEQUENCE</scope>
    <source>
        <strain evidence="1">CHS0354</strain>
        <tissue evidence="1">Mantle</tissue>
    </source>
</reference>
<organism evidence="1 2">
    <name type="scientific">Potamilus streckersoni</name>
    <dbReference type="NCBI Taxonomy" id="2493646"/>
    <lineage>
        <taxon>Eukaryota</taxon>
        <taxon>Metazoa</taxon>
        <taxon>Spiralia</taxon>
        <taxon>Lophotrochozoa</taxon>
        <taxon>Mollusca</taxon>
        <taxon>Bivalvia</taxon>
        <taxon>Autobranchia</taxon>
        <taxon>Heteroconchia</taxon>
        <taxon>Palaeoheterodonta</taxon>
        <taxon>Unionida</taxon>
        <taxon>Unionoidea</taxon>
        <taxon>Unionidae</taxon>
        <taxon>Ambleminae</taxon>
        <taxon>Lampsilini</taxon>
        <taxon>Potamilus</taxon>
    </lineage>
</organism>
<protein>
    <submittedName>
        <fullName evidence="1">Uncharacterized protein</fullName>
    </submittedName>
</protein>
<dbReference type="EMBL" id="JAEAOA010002313">
    <property type="protein sequence ID" value="KAK3593175.1"/>
    <property type="molecule type" value="Genomic_DNA"/>
</dbReference>
<proteinExistence type="predicted"/>
<reference evidence="1" key="3">
    <citation type="submission" date="2023-05" db="EMBL/GenBank/DDBJ databases">
        <authorList>
            <person name="Smith C.H."/>
        </authorList>
    </citation>
    <scope>NUCLEOTIDE SEQUENCE</scope>
    <source>
        <strain evidence="1">CHS0354</strain>
        <tissue evidence="1">Mantle</tissue>
    </source>
</reference>
<evidence type="ECO:0000313" key="1">
    <source>
        <dbReference type="EMBL" id="KAK3593175.1"/>
    </source>
</evidence>
<evidence type="ECO:0000313" key="2">
    <source>
        <dbReference type="Proteomes" id="UP001195483"/>
    </source>
</evidence>
<keyword evidence="2" id="KW-1185">Reference proteome</keyword>
<sequence>MKQIQEISRLQESDKDDTEHYTFVWIQLQSWDARAPAGFLQRVCQDFLQEGSQQSGLQSIKLLKAIWGGRNTRFK</sequence>
<reference evidence="1" key="1">
    <citation type="journal article" date="2021" name="Genome Biol. Evol.">
        <title>A High-Quality Reference Genome for a Parasitic Bivalve with Doubly Uniparental Inheritance (Bivalvia: Unionida).</title>
        <authorList>
            <person name="Smith C.H."/>
        </authorList>
    </citation>
    <scope>NUCLEOTIDE SEQUENCE</scope>
    <source>
        <strain evidence="1">CHS0354</strain>
    </source>
</reference>
<gene>
    <name evidence="1" type="ORF">CHS0354_039661</name>
</gene>
<dbReference type="Proteomes" id="UP001195483">
    <property type="component" value="Unassembled WGS sequence"/>
</dbReference>
<dbReference type="AlphaFoldDB" id="A0AAE0VY20"/>